<dbReference type="OrthoDB" id="9796361at2"/>
<dbReference type="Proteomes" id="UP000053370">
    <property type="component" value="Unassembled WGS sequence"/>
</dbReference>
<feature type="domain" description="ABC transmembrane type-1" evidence="8">
    <location>
        <begin position="54"/>
        <end position="242"/>
    </location>
</feature>
<dbReference type="GO" id="GO:0055085">
    <property type="term" value="P:transmembrane transport"/>
    <property type="evidence" value="ECO:0007669"/>
    <property type="project" value="InterPro"/>
</dbReference>
<dbReference type="PROSITE" id="PS50928">
    <property type="entry name" value="ABC_TM1"/>
    <property type="match status" value="1"/>
</dbReference>
<dbReference type="InterPro" id="IPR000515">
    <property type="entry name" value="MetI-like"/>
</dbReference>
<keyword evidence="6 7" id="KW-0472">Membrane</keyword>
<evidence type="ECO:0000256" key="4">
    <source>
        <dbReference type="ARBA" id="ARBA00022692"/>
    </source>
</evidence>
<dbReference type="EMBL" id="DF968180">
    <property type="protein sequence ID" value="GAP39949.1"/>
    <property type="molecule type" value="Genomic_DNA"/>
</dbReference>
<dbReference type="STRING" id="1678840.ATC1_12488"/>
<evidence type="ECO:0000313" key="10">
    <source>
        <dbReference type="Proteomes" id="UP000053370"/>
    </source>
</evidence>
<sequence>MTKKRIESFIAPIIMFLLIFTGWEIIVRALKIPKWLLPMPSQIFKSMIVNFPAFWPHILVTIETVLLGFIIAVPIGILLASLITSFKVVNAALSPYVTFLVMVPLISLVPLLMLFMGYGMNVRVVTVIIQSFAVVNMNACTGFNNVPIMRQELMQSLGASRLQSYRRVILPTAASDIFTGVRLAGIFATTGCISAEYVGGNMGLGSQIIKYSQFLKTTESFACIFYVTIVGLMMYWLISFAQKKIISWKI</sequence>
<evidence type="ECO:0000256" key="3">
    <source>
        <dbReference type="ARBA" id="ARBA00022475"/>
    </source>
</evidence>
<dbReference type="CDD" id="cd06261">
    <property type="entry name" value="TM_PBP2"/>
    <property type="match status" value="1"/>
</dbReference>
<feature type="transmembrane region" description="Helical" evidence="7">
    <location>
        <begin position="96"/>
        <end position="118"/>
    </location>
</feature>
<keyword evidence="4 7" id="KW-0812">Transmembrane</keyword>
<dbReference type="RefSeq" id="WP_062278803.1">
    <property type="nucleotide sequence ID" value="NZ_DF968180.1"/>
</dbReference>
<keyword evidence="2 7" id="KW-0813">Transport</keyword>
<dbReference type="AlphaFoldDB" id="A0A0K8PBQ2"/>
<proteinExistence type="inferred from homology"/>
<evidence type="ECO:0000256" key="5">
    <source>
        <dbReference type="ARBA" id="ARBA00022989"/>
    </source>
</evidence>
<comment type="subcellular location">
    <subcellularLocation>
        <location evidence="1 7">Cell membrane</location>
        <topology evidence="1 7">Multi-pass membrane protein</topology>
    </subcellularLocation>
</comment>
<reference evidence="9" key="1">
    <citation type="journal article" date="2015" name="Genome Announc.">
        <title>Draft Genome Sequence of Anaerolineae Strain TC1, a Novel Isolate from a Methanogenic Wastewater Treatment System.</title>
        <authorList>
            <person name="Matsuura N."/>
            <person name="Tourlousse D.M."/>
            <person name="Sun L."/>
            <person name="Toyonaga M."/>
            <person name="Kuroda K."/>
            <person name="Ohashi A."/>
            <person name="Cruz R."/>
            <person name="Yamaguchi T."/>
            <person name="Sekiguchi Y."/>
        </authorList>
    </citation>
    <scope>NUCLEOTIDE SEQUENCE [LARGE SCALE GENOMIC DNA]</scope>
    <source>
        <strain evidence="9">TC1</strain>
    </source>
</reference>
<keyword evidence="10" id="KW-1185">Reference proteome</keyword>
<gene>
    <name evidence="9" type="ORF">ATC1_12488</name>
</gene>
<feature type="transmembrane region" description="Helical" evidence="7">
    <location>
        <begin position="54"/>
        <end position="84"/>
    </location>
</feature>
<keyword evidence="3" id="KW-1003">Cell membrane</keyword>
<evidence type="ECO:0000256" key="7">
    <source>
        <dbReference type="RuleBase" id="RU363032"/>
    </source>
</evidence>
<evidence type="ECO:0000313" key="9">
    <source>
        <dbReference type="EMBL" id="GAP39949.1"/>
    </source>
</evidence>
<keyword evidence="5 7" id="KW-1133">Transmembrane helix</keyword>
<feature type="transmembrane region" description="Helical" evidence="7">
    <location>
        <begin position="9"/>
        <end position="30"/>
    </location>
</feature>
<feature type="transmembrane region" description="Helical" evidence="7">
    <location>
        <begin position="220"/>
        <end position="238"/>
    </location>
</feature>
<evidence type="ECO:0000256" key="1">
    <source>
        <dbReference type="ARBA" id="ARBA00004651"/>
    </source>
</evidence>
<comment type="similarity">
    <text evidence="7">Belongs to the binding-protein-dependent transport system permease family.</text>
</comment>
<dbReference type="GO" id="GO:0005886">
    <property type="term" value="C:plasma membrane"/>
    <property type="evidence" value="ECO:0007669"/>
    <property type="project" value="UniProtKB-SubCell"/>
</dbReference>
<name>A0A0K8PBQ2_9CHLR</name>
<dbReference type="Pfam" id="PF00528">
    <property type="entry name" value="BPD_transp_1"/>
    <property type="match status" value="1"/>
</dbReference>
<feature type="transmembrane region" description="Helical" evidence="7">
    <location>
        <begin position="124"/>
        <end position="146"/>
    </location>
</feature>
<accession>A0A0K8PBQ2</accession>
<dbReference type="PANTHER" id="PTHR30151">
    <property type="entry name" value="ALKANE SULFONATE ABC TRANSPORTER-RELATED, MEMBRANE SUBUNIT"/>
    <property type="match status" value="1"/>
</dbReference>
<evidence type="ECO:0000256" key="6">
    <source>
        <dbReference type="ARBA" id="ARBA00023136"/>
    </source>
</evidence>
<dbReference type="PANTHER" id="PTHR30151:SF20">
    <property type="entry name" value="ABC TRANSPORTER PERMEASE PROTEIN HI_0355-RELATED"/>
    <property type="match status" value="1"/>
</dbReference>
<dbReference type="Gene3D" id="1.10.3720.10">
    <property type="entry name" value="MetI-like"/>
    <property type="match status" value="1"/>
</dbReference>
<organism evidence="9">
    <name type="scientific">Flexilinea flocculi</name>
    <dbReference type="NCBI Taxonomy" id="1678840"/>
    <lineage>
        <taxon>Bacteria</taxon>
        <taxon>Bacillati</taxon>
        <taxon>Chloroflexota</taxon>
        <taxon>Anaerolineae</taxon>
        <taxon>Anaerolineales</taxon>
        <taxon>Anaerolineaceae</taxon>
        <taxon>Flexilinea</taxon>
    </lineage>
</organism>
<dbReference type="SUPFAM" id="SSF161098">
    <property type="entry name" value="MetI-like"/>
    <property type="match status" value="1"/>
</dbReference>
<evidence type="ECO:0000259" key="8">
    <source>
        <dbReference type="PROSITE" id="PS50928"/>
    </source>
</evidence>
<evidence type="ECO:0000256" key="2">
    <source>
        <dbReference type="ARBA" id="ARBA00022448"/>
    </source>
</evidence>
<protein>
    <submittedName>
        <fullName evidence="9">ABC-type nitrate/sulfonate/bicarbonate transport system, permease component</fullName>
    </submittedName>
</protein>
<dbReference type="InterPro" id="IPR035906">
    <property type="entry name" value="MetI-like_sf"/>
</dbReference>